<sequence>MQIIKNLVEKHYDSIVSLRRHFHTYPELSTQEFNTQQRILEELSALGLTPRKIAGTGVIAKLQGALPGKTIAIRADIDALELQDECGKPYQSQNPGVCHACGHDGHTAMLIGVAKTLVELKDRLAGTIIFLFQPSEECFPGGAALMVEEGALADVDAIIGTHLWQSLSAGTSGISYNRMMASPDSFTITIKGRGGHGSMPHQTVDALLVGAQVVTALHTIISRNIDPLEQAVLSIGSFKSGDTFNIIPDTATLIGTVRSFTMDIKKIVFDRMEQIVSGICLAAGATFQIDKNLGFPPVINNPQIAEVFANASVETLGAENTLTIDPVMGGEDFSVYLDKVPGAFIFIGTGNKDKGIIYPQHHPKFDIDEKALAYGTETMVRAAMKLSSSDENFKR</sequence>
<reference evidence="2" key="1">
    <citation type="submission" date="2021-11" db="EMBL/GenBank/DDBJ databases">
        <title>Description of a new species Pelosinus isolated from the bottom sediments of Lake Baikal.</title>
        <authorList>
            <person name="Zakharyuk A."/>
        </authorList>
    </citation>
    <scope>NUCLEOTIDE SEQUENCE</scope>
    <source>
        <strain evidence="2">Bkl1</strain>
    </source>
</reference>
<dbReference type="SUPFAM" id="SSF53187">
    <property type="entry name" value="Zn-dependent exopeptidases"/>
    <property type="match status" value="1"/>
</dbReference>
<dbReference type="NCBIfam" id="TIGR01891">
    <property type="entry name" value="amidohydrolases"/>
    <property type="match status" value="1"/>
</dbReference>
<dbReference type="RefSeq" id="WP_229535204.1">
    <property type="nucleotide sequence ID" value="NZ_JAJHJB010000014.1"/>
</dbReference>
<protein>
    <submittedName>
        <fullName evidence="2">Amidohydrolase</fullName>
    </submittedName>
</protein>
<dbReference type="Gene3D" id="3.30.70.360">
    <property type="match status" value="1"/>
</dbReference>
<proteinExistence type="predicted"/>
<dbReference type="Pfam" id="PF01546">
    <property type="entry name" value="Peptidase_M20"/>
    <property type="match status" value="1"/>
</dbReference>
<comment type="caution">
    <text evidence="2">The sequence shown here is derived from an EMBL/GenBank/DDBJ whole genome shotgun (WGS) entry which is preliminary data.</text>
</comment>
<evidence type="ECO:0000313" key="3">
    <source>
        <dbReference type="Proteomes" id="UP001165492"/>
    </source>
</evidence>
<dbReference type="PIRSF" id="PIRSF005962">
    <property type="entry name" value="Pept_M20D_amidohydro"/>
    <property type="match status" value="1"/>
</dbReference>
<dbReference type="InterPro" id="IPR002933">
    <property type="entry name" value="Peptidase_M20"/>
</dbReference>
<name>A0ABS8HS39_9FIRM</name>
<feature type="domain" description="Peptidase M20 dimerisation" evidence="1">
    <location>
        <begin position="185"/>
        <end position="277"/>
    </location>
</feature>
<dbReference type="InterPro" id="IPR011650">
    <property type="entry name" value="Peptidase_M20_dimer"/>
</dbReference>
<dbReference type="Gene3D" id="3.40.630.10">
    <property type="entry name" value="Zn peptidases"/>
    <property type="match status" value="1"/>
</dbReference>
<dbReference type="PANTHER" id="PTHR11014:SF63">
    <property type="entry name" value="METALLOPEPTIDASE, PUTATIVE (AFU_ORTHOLOGUE AFUA_6G09600)-RELATED"/>
    <property type="match status" value="1"/>
</dbReference>
<dbReference type="InterPro" id="IPR036264">
    <property type="entry name" value="Bact_exopeptidase_dim_dom"/>
</dbReference>
<accession>A0ABS8HS39</accession>
<dbReference type="SUPFAM" id="SSF55031">
    <property type="entry name" value="Bacterial exopeptidase dimerisation domain"/>
    <property type="match status" value="1"/>
</dbReference>
<dbReference type="Proteomes" id="UP001165492">
    <property type="component" value="Unassembled WGS sequence"/>
</dbReference>
<dbReference type="Pfam" id="PF07687">
    <property type="entry name" value="M20_dimer"/>
    <property type="match status" value="1"/>
</dbReference>
<evidence type="ECO:0000313" key="2">
    <source>
        <dbReference type="EMBL" id="MCC5466003.1"/>
    </source>
</evidence>
<organism evidence="2 3">
    <name type="scientific">Pelosinus baikalensis</name>
    <dbReference type="NCBI Taxonomy" id="2892015"/>
    <lineage>
        <taxon>Bacteria</taxon>
        <taxon>Bacillati</taxon>
        <taxon>Bacillota</taxon>
        <taxon>Negativicutes</taxon>
        <taxon>Selenomonadales</taxon>
        <taxon>Sporomusaceae</taxon>
        <taxon>Pelosinus</taxon>
    </lineage>
</organism>
<dbReference type="EMBL" id="JAJHJB010000014">
    <property type="protein sequence ID" value="MCC5466003.1"/>
    <property type="molecule type" value="Genomic_DNA"/>
</dbReference>
<dbReference type="PANTHER" id="PTHR11014">
    <property type="entry name" value="PEPTIDASE M20 FAMILY MEMBER"/>
    <property type="match status" value="1"/>
</dbReference>
<keyword evidence="3" id="KW-1185">Reference proteome</keyword>
<dbReference type="InterPro" id="IPR017439">
    <property type="entry name" value="Amidohydrolase"/>
</dbReference>
<evidence type="ECO:0000259" key="1">
    <source>
        <dbReference type="Pfam" id="PF07687"/>
    </source>
</evidence>
<gene>
    <name evidence="2" type="ORF">LMF89_11605</name>
</gene>